<evidence type="ECO:0000313" key="2">
    <source>
        <dbReference type="Proteomes" id="UP000018144"/>
    </source>
</evidence>
<keyword evidence="2" id="KW-1185">Reference proteome</keyword>
<dbReference type="AlphaFoldDB" id="U4KUA3"/>
<name>U4KUA3_PYROM</name>
<evidence type="ECO:0000313" key="1">
    <source>
        <dbReference type="EMBL" id="CCX04542.1"/>
    </source>
</evidence>
<proteinExistence type="predicted"/>
<protein>
    <submittedName>
        <fullName evidence="1">Uncharacterized protein</fullName>
    </submittedName>
</protein>
<reference evidence="1 2" key="1">
    <citation type="journal article" date="2013" name="PLoS Genet.">
        <title>The genome and development-dependent transcriptomes of Pyronema confluens: a window into fungal evolution.</title>
        <authorList>
            <person name="Traeger S."/>
            <person name="Altegoer F."/>
            <person name="Freitag M."/>
            <person name="Gabaldon T."/>
            <person name="Kempken F."/>
            <person name="Kumar A."/>
            <person name="Marcet-Houben M."/>
            <person name="Poggeler S."/>
            <person name="Stajich J.E."/>
            <person name="Nowrousian M."/>
        </authorList>
    </citation>
    <scope>NUCLEOTIDE SEQUENCE [LARGE SCALE GENOMIC DNA]</scope>
    <source>
        <strain evidence="2">CBS 100304</strain>
        <tissue evidence="1">Vegetative mycelium</tissue>
    </source>
</reference>
<accession>U4KUA3</accession>
<dbReference type="EMBL" id="HF935208">
    <property type="protein sequence ID" value="CCX04542.1"/>
    <property type="molecule type" value="Genomic_DNA"/>
</dbReference>
<dbReference type="Proteomes" id="UP000018144">
    <property type="component" value="Unassembled WGS sequence"/>
</dbReference>
<organism evidence="1 2">
    <name type="scientific">Pyronema omphalodes (strain CBS 100304)</name>
    <name type="common">Pyronema confluens</name>
    <dbReference type="NCBI Taxonomy" id="1076935"/>
    <lineage>
        <taxon>Eukaryota</taxon>
        <taxon>Fungi</taxon>
        <taxon>Dikarya</taxon>
        <taxon>Ascomycota</taxon>
        <taxon>Pezizomycotina</taxon>
        <taxon>Pezizomycetes</taxon>
        <taxon>Pezizales</taxon>
        <taxon>Pyronemataceae</taxon>
        <taxon>Pyronema</taxon>
    </lineage>
</organism>
<gene>
    <name evidence="1" type="ORF">PCON_02722</name>
</gene>
<sequence length="83" mass="9420">MDHHSYLPRHSPPPFLLRACLASLYVRHEQRFRRLEAPAKFIAGLMAACSLVGSGICPPNLDLPNVQQAWRPLINSFFKHTIV</sequence>